<dbReference type="Proteomes" id="UP000646877">
    <property type="component" value="Unassembled WGS sequence"/>
</dbReference>
<dbReference type="Pfam" id="PF00109">
    <property type="entry name" value="ketoacyl-synt"/>
    <property type="match status" value="1"/>
</dbReference>
<dbReference type="GO" id="GO:0004315">
    <property type="term" value="F:3-oxoacyl-[acyl-carrier-protein] synthase activity"/>
    <property type="evidence" value="ECO:0007669"/>
    <property type="project" value="InterPro"/>
</dbReference>
<evidence type="ECO:0000256" key="1">
    <source>
        <dbReference type="ARBA" id="ARBA00005194"/>
    </source>
</evidence>
<evidence type="ECO:0000256" key="3">
    <source>
        <dbReference type="ARBA" id="ARBA00022679"/>
    </source>
</evidence>
<protein>
    <submittedName>
        <fullName evidence="6">3-oxoacyl-ACP synthase</fullName>
    </submittedName>
    <submittedName>
        <fullName evidence="7">Beta-ketoacyl-[acyl-carrier-protein] synthase family protein</fullName>
    </submittedName>
</protein>
<dbReference type="RefSeq" id="WP_193521572.1">
    <property type="nucleotide sequence ID" value="NZ_CBCSDF010000002.1"/>
</dbReference>
<dbReference type="PROSITE" id="PS00606">
    <property type="entry name" value="KS3_1"/>
    <property type="match status" value="1"/>
</dbReference>
<dbReference type="UniPathway" id="UPA00094"/>
<dbReference type="GO" id="GO:0005829">
    <property type="term" value="C:cytosol"/>
    <property type="evidence" value="ECO:0007669"/>
    <property type="project" value="TreeGrafter"/>
</dbReference>
<keyword evidence="9" id="KW-1185">Reference proteome</keyword>
<organism evidence="6 8">
    <name type="scientific">Pseudoalteromonas maricaloris</name>
    <dbReference type="NCBI Taxonomy" id="184924"/>
    <lineage>
        <taxon>Bacteria</taxon>
        <taxon>Pseudomonadati</taxon>
        <taxon>Pseudomonadota</taxon>
        <taxon>Gammaproteobacteria</taxon>
        <taxon>Alteromonadales</taxon>
        <taxon>Pseudoalteromonadaceae</taxon>
        <taxon>Pseudoalteromonas</taxon>
    </lineage>
</organism>
<dbReference type="EMBL" id="WEIA01000002">
    <property type="protein sequence ID" value="NLR20712.1"/>
    <property type="molecule type" value="Genomic_DNA"/>
</dbReference>
<dbReference type="InterPro" id="IPR016039">
    <property type="entry name" value="Thiolase-like"/>
</dbReference>
<evidence type="ECO:0000256" key="4">
    <source>
        <dbReference type="RuleBase" id="RU003694"/>
    </source>
</evidence>
<dbReference type="InterPro" id="IPR014030">
    <property type="entry name" value="Ketoacyl_synth_N"/>
</dbReference>
<dbReference type="GO" id="GO:0006633">
    <property type="term" value="P:fatty acid biosynthetic process"/>
    <property type="evidence" value="ECO:0007669"/>
    <property type="project" value="UniProtKB-UniPathway"/>
</dbReference>
<dbReference type="SUPFAM" id="SSF53901">
    <property type="entry name" value="Thiolase-like"/>
    <property type="match status" value="2"/>
</dbReference>
<evidence type="ECO:0000259" key="5">
    <source>
        <dbReference type="PROSITE" id="PS52004"/>
    </source>
</evidence>
<proteinExistence type="inferred from homology"/>
<sequence length="727" mass="78106">MNNKQQTFITGYGVLCAAGENRQALLTSIKENRTGIDRINRFDTQGLTHNVGALAINYENHSAEHFDMDLASQYAIHAVTEALEHANLALNQMDSTRVAFILGNANCGMFSLMESLKGQHQLGFKFYPPHQIATDVSRHFGIQGPVMTFTSACTASSSAIAFAKQLIENDQADVVIAGGADALSELVYGGFQSVQSLSPEPCAPYSEKMGLSLGEGAGFLVFESQTHANQRNATLRYQLLATGSSLDAHHATAPNPEGDGVRRAFTQTLSYAPVAASDIEYINSHGTGTPANDGAELKGIQSAIGEQAMHDVSVSSSKSYFGHTLGAAGAVELISTLVSQDEGLLPATLGVDSIRSCCHAYQLVTNQARPQVVDVFAVTNSAFGGHNTSMLLSKHQKTSINTASKPVYLLAATSLSNTEVYNARQNSTDHFAEFNLKQQFPALFQRRTPCVAQFALGACQFTLQDSDLNLAQLPLPEFAAYYANPIGSLETLDKNLASFQDGIAELKSTHFPNTVVNATLGQLALGFGFKNSATCVSDLGNDFLHALWSATFDMREGRSRYAMVCSSQDDTALSQQVWAAHQFQADIGHFSSAALLATSEVLPAGYQPLAELIDFIQINDAQEHQALDRLLASNARKLSQVGNVVLSTHHDEAFATIAASLDSHLPQAQLIKYQPQTTPLHSTELAVRALMHALNTPVGDTELDQTLLLSVNLAGSMTGCILRTVRK</sequence>
<dbReference type="CDD" id="cd00834">
    <property type="entry name" value="KAS_I_II"/>
    <property type="match status" value="1"/>
</dbReference>
<gene>
    <name evidence="6" type="ORF">F9Y85_05145</name>
    <name evidence="7" type="ORF">R5H13_05940</name>
</gene>
<reference evidence="6" key="1">
    <citation type="submission" date="2019-10" db="EMBL/GenBank/DDBJ databases">
        <authorList>
            <person name="Paulsen S."/>
        </authorList>
    </citation>
    <scope>NUCLEOTIDE SEQUENCE</scope>
    <source>
        <strain evidence="6">LMG 19692</strain>
    </source>
</reference>
<evidence type="ECO:0000313" key="6">
    <source>
        <dbReference type="EMBL" id="NLR20712.1"/>
    </source>
</evidence>
<dbReference type="PANTHER" id="PTHR11712:SF336">
    <property type="entry name" value="3-OXOACYL-[ACYL-CARRIER-PROTEIN] SYNTHASE, MITOCHONDRIAL"/>
    <property type="match status" value="1"/>
</dbReference>
<evidence type="ECO:0000313" key="7">
    <source>
        <dbReference type="EMBL" id="WOX29805.1"/>
    </source>
</evidence>
<dbReference type="PROSITE" id="PS52004">
    <property type="entry name" value="KS3_2"/>
    <property type="match status" value="1"/>
</dbReference>
<name>A0A8I2GY05_9GAMM</name>
<dbReference type="Pfam" id="PF02801">
    <property type="entry name" value="Ketoacyl-synt_C"/>
    <property type="match status" value="1"/>
</dbReference>
<dbReference type="Gene3D" id="3.40.47.10">
    <property type="match status" value="3"/>
</dbReference>
<evidence type="ECO:0000313" key="9">
    <source>
        <dbReference type="Proteomes" id="UP001304419"/>
    </source>
</evidence>
<dbReference type="InterPro" id="IPR000794">
    <property type="entry name" value="Beta-ketoacyl_synthase"/>
</dbReference>
<dbReference type="InterPro" id="IPR014031">
    <property type="entry name" value="Ketoacyl_synth_C"/>
</dbReference>
<feature type="domain" description="Ketosynthase family 3 (KS3)" evidence="5">
    <location>
        <begin position="1"/>
        <end position="394"/>
    </location>
</feature>
<dbReference type="SMART" id="SM00825">
    <property type="entry name" value="PKS_KS"/>
    <property type="match status" value="1"/>
</dbReference>
<dbReference type="AlphaFoldDB" id="A0A8I2GY05"/>
<keyword evidence="3 4" id="KW-0808">Transferase</keyword>
<dbReference type="InterPro" id="IPR020841">
    <property type="entry name" value="PKS_Beta-ketoAc_synthase_dom"/>
</dbReference>
<dbReference type="InterPro" id="IPR018201">
    <property type="entry name" value="Ketoacyl_synth_AS"/>
</dbReference>
<evidence type="ECO:0000313" key="8">
    <source>
        <dbReference type="Proteomes" id="UP000646877"/>
    </source>
</evidence>
<reference evidence="7 9" key="2">
    <citation type="submission" date="2023-10" db="EMBL/GenBank/DDBJ databases">
        <title>To unveil natural product biosynthetic capacity in Pseudoalteromonas.</title>
        <authorList>
            <person name="Wang J."/>
        </authorList>
    </citation>
    <scope>NUCLEOTIDE SEQUENCE [LARGE SCALE GENOMIC DNA]</scope>
    <source>
        <strain evidence="7 9">DSM 15914</strain>
    </source>
</reference>
<dbReference type="PANTHER" id="PTHR11712">
    <property type="entry name" value="POLYKETIDE SYNTHASE-RELATED"/>
    <property type="match status" value="1"/>
</dbReference>
<comment type="similarity">
    <text evidence="2 4">Belongs to the thiolase-like superfamily. Beta-ketoacyl-ACP synthases family.</text>
</comment>
<dbReference type="EMBL" id="CP137578">
    <property type="protein sequence ID" value="WOX29805.1"/>
    <property type="molecule type" value="Genomic_DNA"/>
</dbReference>
<comment type="pathway">
    <text evidence="1">Lipid metabolism; fatty acid biosynthesis.</text>
</comment>
<evidence type="ECO:0000256" key="2">
    <source>
        <dbReference type="ARBA" id="ARBA00008467"/>
    </source>
</evidence>
<accession>A0A8I2GY05</accession>
<dbReference type="Proteomes" id="UP001304419">
    <property type="component" value="Chromosome 1"/>
</dbReference>